<reference evidence="2" key="1">
    <citation type="submission" date="2022-01" db="EMBL/GenBank/DDBJ databases">
        <authorList>
            <person name="Braso-Vives M."/>
        </authorList>
    </citation>
    <scope>NUCLEOTIDE SEQUENCE</scope>
</reference>
<dbReference type="AlphaFoldDB" id="A0A8K0ADD1"/>
<dbReference type="Proteomes" id="UP000838412">
    <property type="component" value="Chromosome 9"/>
</dbReference>
<sequence length="97" mass="10409">MPTSAPNDFVVLFENSVARTGESSRRNGTPPSPPPGTDEGTPAQFPPSHRCDRVRCPLHPTGGNFTKSNSRRSPKMPAELEATRPGPSLEVIAILCK</sequence>
<accession>A0A8K0ADD1</accession>
<name>A0A8K0ADD1_BRALA</name>
<dbReference type="EMBL" id="OV696694">
    <property type="protein sequence ID" value="CAH1273874.1"/>
    <property type="molecule type" value="Genomic_DNA"/>
</dbReference>
<evidence type="ECO:0000256" key="1">
    <source>
        <dbReference type="SAM" id="MobiDB-lite"/>
    </source>
</evidence>
<gene>
    <name evidence="2" type="primary">Hypp5213</name>
    <name evidence="2" type="ORF">BLAG_LOCUS25073</name>
</gene>
<feature type="region of interest" description="Disordered" evidence="1">
    <location>
        <begin position="17"/>
        <end position="84"/>
    </location>
</feature>
<organism evidence="2 3">
    <name type="scientific">Branchiostoma lanceolatum</name>
    <name type="common">Common lancelet</name>
    <name type="synonym">Amphioxus lanceolatum</name>
    <dbReference type="NCBI Taxonomy" id="7740"/>
    <lineage>
        <taxon>Eukaryota</taxon>
        <taxon>Metazoa</taxon>
        <taxon>Chordata</taxon>
        <taxon>Cephalochordata</taxon>
        <taxon>Leptocardii</taxon>
        <taxon>Amphioxiformes</taxon>
        <taxon>Branchiostomatidae</taxon>
        <taxon>Branchiostoma</taxon>
    </lineage>
</organism>
<evidence type="ECO:0000313" key="2">
    <source>
        <dbReference type="EMBL" id="CAH1273874.1"/>
    </source>
</evidence>
<evidence type="ECO:0000313" key="3">
    <source>
        <dbReference type="Proteomes" id="UP000838412"/>
    </source>
</evidence>
<keyword evidence="3" id="KW-1185">Reference proteome</keyword>
<proteinExistence type="predicted"/>
<protein>
    <submittedName>
        <fullName evidence="2">Hypp5213 protein</fullName>
    </submittedName>
</protein>